<dbReference type="Pfam" id="PF07715">
    <property type="entry name" value="Plug"/>
    <property type="match status" value="1"/>
</dbReference>
<sequence length="1050" mass="116349">MNKRYYMTFLLIFFIGIGSLIAQKTVTGTITADGSPLPGVSVIEQGTVNGVTSDFDGNYSITLQNDNSSLIFSYLGFLTQTLSTSSSSLDVVLVEDVAKLEEVVVTGYGSTTKKSLTGAIGTVAAESLTLKPTQNTTTLLMGQIAGLSTRQGGSLPGYDGATLSIRNFGSALILIDGVESTLGQIDPNDIQSISVLKDAAASIYGARAGNGVILVTTKRGSDAAQGARFTYHGTTTWSNLITMPKTVNAHQFAELMEENGLGAENEMPEYLDYDTTRKRVYNRITGKDFDGVDWYRTAYKDWAPQTQHNLSARGRGEKMGYFISIGFTDTESAFRDADYTQNRYNIRTNLDAKFTDNLSAAIDLSYRQTTLDRANFGISEMYNRLGTGKPTNLPIFPDPSFASQTGAATPYSPIYMVRKSHSGSRVDRDNNLQARISLKYDVPFVKGLTAIASLNMETQTEWNKWIQKKFNMYTYDPLDGEGDAAYTFFGTYQRDFITVNSDRDMELLPKLTLNYENSWDQHDLRATFVAESTTFERDYLMGSRTDPLSFEAPYLNYSSEAERNNAEIFSQSARSSYVGRVNYTFDQKYLFEVTMRADATARYAAEGRWGYFPSVSLGWRISEEDFLKDSSTWNNLKLRMSYGVMGNDAVSNFDFLTGYNISSGFYMFDGKPYPIIASAGLANALVTWETMKIANIGLDGTLWDGGLGFEIDAFYRLREDILALPDSDIPFHFGASLPQTNLNSRDNRGFDLMLKHKGKIGNVSYSINPMVSYSRGKYVSWEENILPTTGVDAATAKANADYNRRYVLTGNWDDRQWGYQTNGFFTTQSQIDNHPVDMDGAGNVTLIVGNLIKIDQNGDGLIDWRDQVVIGQGGMPKWNYSTNMSFKFKNWNLDMLWQGASGYSITFSGKASPWSHSGHQSVSKSFAYENRSIRGANGDIEILRAFPPTFTTGGTPQIDQPASDFNRIDAMYLRLKTVNLSYNVGRGFVDKTGLDAIQLYVAASNILTFDNLGVYSGSYDPEITTGTDGGAIDRAYPNNMTLTTGIKIGF</sequence>
<dbReference type="SUPFAM" id="SSF56935">
    <property type="entry name" value="Porins"/>
    <property type="match status" value="1"/>
</dbReference>
<dbReference type="EMBL" id="UINC01002452">
    <property type="protein sequence ID" value="SUZ96826.1"/>
    <property type="molecule type" value="Genomic_DNA"/>
</dbReference>
<dbReference type="PANTHER" id="PTHR30069:SF29">
    <property type="entry name" value="HEMOGLOBIN AND HEMOGLOBIN-HAPTOGLOBIN-BINDING PROTEIN 1-RELATED"/>
    <property type="match status" value="1"/>
</dbReference>
<protein>
    <recommendedName>
        <fullName evidence="2">TonB-dependent receptor plug domain-containing protein</fullName>
    </recommendedName>
</protein>
<dbReference type="InterPro" id="IPR039426">
    <property type="entry name" value="TonB-dep_rcpt-like"/>
</dbReference>
<proteinExistence type="predicted"/>
<dbReference type="Gene3D" id="2.60.40.1120">
    <property type="entry name" value="Carboxypeptidase-like, regulatory domain"/>
    <property type="match status" value="1"/>
</dbReference>
<dbReference type="GO" id="GO:0044718">
    <property type="term" value="P:siderophore transmembrane transport"/>
    <property type="evidence" value="ECO:0007669"/>
    <property type="project" value="TreeGrafter"/>
</dbReference>
<dbReference type="InterPro" id="IPR008969">
    <property type="entry name" value="CarboxyPept-like_regulatory"/>
</dbReference>
<evidence type="ECO:0000259" key="2">
    <source>
        <dbReference type="Pfam" id="PF07715"/>
    </source>
</evidence>
<accession>A0A381RY98</accession>
<dbReference type="AlphaFoldDB" id="A0A381RY98"/>
<dbReference type="GO" id="GO:0015344">
    <property type="term" value="F:siderophore uptake transmembrane transporter activity"/>
    <property type="evidence" value="ECO:0007669"/>
    <property type="project" value="TreeGrafter"/>
</dbReference>
<dbReference type="InterPro" id="IPR012910">
    <property type="entry name" value="Plug_dom"/>
</dbReference>
<reference evidence="3" key="1">
    <citation type="submission" date="2018-05" db="EMBL/GenBank/DDBJ databases">
        <authorList>
            <person name="Lanie J.A."/>
            <person name="Ng W.-L."/>
            <person name="Kazmierczak K.M."/>
            <person name="Andrzejewski T.M."/>
            <person name="Davidsen T.M."/>
            <person name="Wayne K.J."/>
            <person name="Tettelin H."/>
            <person name="Glass J.I."/>
            <person name="Rusch D."/>
            <person name="Podicherti R."/>
            <person name="Tsui H.-C.T."/>
            <person name="Winkler M.E."/>
        </authorList>
    </citation>
    <scope>NUCLEOTIDE SEQUENCE</scope>
</reference>
<dbReference type="Gene3D" id="2.170.130.10">
    <property type="entry name" value="TonB-dependent receptor, plug domain"/>
    <property type="match status" value="1"/>
</dbReference>
<gene>
    <name evidence="3" type="ORF">METZ01_LOCUS49680</name>
</gene>
<name>A0A381RY98_9ZZZZ</name>
<evidence type="ECO:0000256" key="1">
    <source>
        <dbReference type="ARBA" id="ARBA00022729"/>
    </source>
</evidence>
<dbReference type="GO" id="GO:0009279">
    <property type="term" value="C:cell outer membrane"/>
    <property type="evidence" value="ECO:0007669"/>
    <property type="project" value="TreeGrafter"/>
</dbReference>
<dbReference type="InterPro" id="IPR023996">
    <property type="entry name" value="TonB-dep_OMP_SusC/RagA"/>
</dbReference>
<dbReference type="InterPro" id="IPR037066">
    <property type="entry name" value="Plug_dom_sf"/>
</dbReference>
<dbReference type="SUPFAM" id="SSF49464">
    <property type="entry name" value="Carboxypeptidase regulatory domain-like"/>
    <property type="match status" value="1"/>
</dbReference>
<dbReference type="PANTHER" id="PTHR30069">
    <property type="entry name" value="TONB-DEPENDENT OUTER MEMBRANE RECEPTOR"/>
    <property type="match status" value="1"/>
</dbReference>
<feature type="domain" description="TonB-dependent receptor plug" evidence="2">
    <location>
        <begin position="113"/>
        <end position="212"/>
    </location>
</feature>
<dbReference type="PROSITE" id="PS52016">
    <property type="entry name" value="TONB_DEPENDENT_REC_3"/>
    <property type="match status" value="1"/>
</dbReference>
<dbReference type="NCBIfam" id="TIGR04056">
    <property type="entry name" value="OMP_RagA_SusC"/>
    <property type="match status" value="1"/>
</dbReference>
<dbReference type="NCBIfam" id="TIGR04057">
    <property type="entry name" value="SusC_RagA_signa"/>
    <property type="match status" value="1"/>
</dbReference>
<keyword evidence="1" id="KW-0732">Signal</keyword>
<evidence type="ECO:0000313" key="3">
    <source>
        <dbReference type="EMBL" id="SUZ96826.1"/>
    </source>
</evidence>
<dbReference type="InterPro" id="IPR023997">
    <property type="entry name" value="TonB-dep_OMP_SusC/RagA_CS"/>
</dbReference>
<dbReference type="Pfam" id="PF13715">
    <property type="entry name" value="CarbopepD_reg_2"/>
    <property type="match status" value="1"/>
</dbReference>
<organism evidence="3">
    <name type="scientific">marine metagenome</name>
    <dbReference type="NCBI Taxonomy" id="408172"/>
    <lineage>
        <taxon>unclassified sequences</taxon>
        <taxon>metagenomes</taxon>
        <taxon>ecological metagenomes</taxon>
    </lineage>
</organism>